<dbReference type="PROSITE" id="PS50940">
    <property type="entry name" value="CHIT_BIND_II"/>
    <property type="match status" value="1"/>
</dbReference>
<dbReference type="InterPro" id="IPR036508">
    <property type="entry name" value="Chitin-bd_dom_sf"/>
</dbReference>
<dbReference type="InterPro" id="IPR002557">
    <property type="entry name" value="Chitin-bd_dom"/>
</dbReference>
<evidence type="ECO:0000313" key="3">
    <source>
        <dbReference type="EMBL" id="KAK7062962.1"/>
    </source>
</evidence>
<proteinExistence type="predicted"/>
<dbReference type="GO" id="GO:0008061">
    <property type="term" value="F:chitin binding"/>
    <property type="evidence" value="ECO:0007669"/>
    <property type="project" value="InterPro"/>
</dbReference>
<dbReference type="EMBL" id="JAXCGZ010020999">
    <property type="protein sequence ID" value="KAK7062962.1"/>
    <property type="molecule type" value="Genomic_DNA"/>
</dbReference>
<sequence>MKGGEVPTITKKRGKNVSKYFWQKRKHLKREKVRMQRRRILLLTLLSLTCDLGFADVITKDNAGSNTQNDNSQVFGGRQVKLLKEKDNPLQFQEDAIRDSIKSSKLEMLSETQTMFSHRDPYTTNLQRFEKDIHKYNYSVSSSGSTQRPLLRSHMKLGTSNPLQNSTKTTIKDVRIVATLIHSNKRNINNSHKEYFRNTSIQNPKAYRQLKPTVVMSTSPKAELGSIQKSTMGVLITPKGNSRVMEETFKNKQKTTNIPSLSKHIKQLNKTSEIALSAKALKESVQKLSSISITRNGTRLSRAMLHKLTSRPSKKNFKRDSGRIKNKVARKRQKIVKKNTSNMEADTIISDEEDTDPASPSVPLVIITTQTPLVKKMIHKKRIESSKTYKPPSFKHRGSDGFHDPLYSMYGPPYDHYKISAHRSPGRSFPPPPLPLYHSDHEFFHERFIQTQVPHLLPSMPEKRINDSDYLLPPYFREDSVPFVTPAPSLTLKPPTLPPSSNYNFVFPKKKISKELSYEGVTPYFHPDESPIKKKTYSITKAKIKSINPITTKSPSKSYPVTRYSAISDGRPGVDYPVYARIPYTSFSCKDNHPPGIYGDPEAGCQVWHMCEADGRQHSFLCPNGTIFNQELLTCDWWYNVHCSYKTDHFYKEPVKDTYDPHPNYLPTTSDKRGNIKFLPENQKKSNWSPYSNLNLTKRLGKDNHIPPSTHLEQKEPILPDEKPSILSPRGIKGRVTPITGGFPYPFVEFQPYHQDTYPMFHLRKRHIKHIV</sequence>
<dbReference type="AlphaFoldDB" id="A0AAN8WQZ9"/>
<dbReference type="Pfam" id="PF01607">
    <property type="entry name" value="CBM_14"/>
    <property type="match status" value="1"/>
</dbReference>
<dbReference type="PANTHER" id="PTHR22933:SF18">
    <property type="match status" value="1"/>
</dbReference>
<name>A0AAN8WQZ9_HALRR</name>
<evidence type="ECO:0000259" key="2">
    <source>
        <dbReference type="PROSITE" id="PS50940"/>
    </source>
</evidence>
<dbReference type="SMART" id="SM00494">
    <property type="entry name" value="ChtBD2"/>
    <property type="match status" value="1"/>
</dbReference>
<dbReference type="SUPFAM" id="SSF57625">
    <property type="entry name" value="Invertebrate chitin-binding proteins"/>
    <property type="match status" value="1"/>
</dbReference>
<accession>A0AAN8WQZ9</accession>
<feature type="region of interest" description="Disordered" evidence="1">
    <location>
        <begin position="700"/>
        <end position="731"/>
    </location>
</feature>
<keyword evidence="4" id="KW-1185">Reference proteome</keyword>
<evidence type="ECO:0000256" key="1">
    <source>
        <dbReference type="SAM" id="MobiDB-lite"/>
    </source>
</evidence>
<organism evidence="3 4">
    <name type="scientific">Halocaridina rubra</name>
    <name type="common">Hawaiian red shrimp</name>
    <dbReference type="NCBI Taxonomy" id="373956"/>
    <lineage>
        <taxon>Eukaryota</taxon>
        <taxon>Metazoa</taxon>
        <taxon>Ecdysozoa</taxon>
        <taxon>Arthropoda</taxon>
        <taxon>Crustacea</taxon>
        <taxon>Multicrustacea</taxon>
        <taxon>Malacostraca</taxon>
        <taxon>Eumalacostraca</taxon>
        <taxon>Eucarida</taxon>
        <taxon>Decapoda</taxon>
        <taxon>Pleocyemata</taxon>
        <taxon>Caridea</taxon>
        <taxon>Atyoidea</taxon>
        <taxon>Atyidae</taxon>
        <taxon>Halocaridina</taxon>
    </lineage>
</organism>
<dbReference type="InterPro" id="IPR052976">
    <property type="entry name" value="Scoloptoxin-like"/>
</dbReference>
<feature type="compositionally biased region" description="Basic and acidic residues" evidence="1">
    <location>
        <begin position="712"/>
        <end position="724"/>
    </location>
</feature>
<feature type="region of interest" description="Disordered" evidence="1">
    <location>
        <begin position="310"/>
        <end position="331"/>
    </location>
</feature>
<dbReference type="GO" id="GO:0005576">
    <property type="term" value="C:extracellular region"/>
    <property type="evidence" value="ECO:0007669"/>
    <property type="project" value="InterPro"/>
</dbReference>
<evidence type="ECO:0000313" key="4">
    <source>
        <dbReference type="Proteomes" id="UP001381693"/>
    </source>
</evidence>
<dbReference type="PANTHER" id="PTHR22933">
    <property type="entry name" value="FI18007P1-RELATED"/>
    <property type="match status" value="1"/>
</dbReference>
<gene>
    <name evidence="3" type="ORF">SK128_018353</name>
</gene>
<dbReference type="Gene3D" id="2.170.140.10">
    <property type="entry name" value="Chitin binding domain"/>
    <property type="match status" value="1"/>
</dbReference>
<protein>
    <recommendedName>
        <fullName evidence="2">Chitin-binding type-2 domain-containing protein</fullName>
    </recommendedName>
</protein>
<dbReference type="Proteomes" id="UP001381693">
    <property type="component" value="Unassembled WGS sequence"/>
</dbReference>
<reference evidence="3 4" key="1">
    <citation type="submission" date="2023-11" db="EMBL/GenBank/DDBJ databases">
        <title>Halocaridina rubra genome assembly.</title>
        <authorList>
            <person name="Smith C."/>
        </authorList>
    </citation>
    <scope>NUCLEOTIDE SEQUENCE [LARGE SCALE GENOMIC DNA]</scope>
    <source>
        <strain evidence="3">EP-1</strain>
        <tissue evidence="3">Whole</tissue>
    </source>
</reference>
<feature type="domain" description="Chitin-binding type-2" evidence="2">
    <location>
        <begin position="586"/>
        <end position="645"/>
    </location>
</feature>
<comment type="caution">
    <text evidence="3">The sequence shown here is derived from an EMBL/GenBank/DDBJ whole genome shotgun (WGS) entry which is preliminary data.</text>
</comment>